<feature type="transmembrane region" description="Helical" evidence="1">
    <location>
        <begin position="44"/>
        <end position="75"/>
    </location>
</feature>
<comment type="caution">
    <text evidence="2">The sequence shown here is derived from an EMBL/GenBank/DDBJ whole genome shotgun (WGS) entry which is preliminary data.</text>
</comment>
<accession>A0ABS7IU12</accession>
<evidence type="ECO:0000313" key="2">
    <source>
        <dbReference type="EMBL" id="MBX7456862.1"/>
    </source>
</evidence>
<name>A0ABS7IU12_9SPHN</name>
<dbReference type="Proteomes" id="UP000783253">
    <property type="component" value="Unassembled WGS sequence"/>
</dbReference>
<keyword evidence="1" id="KW-0472">Membrane</keyword>
<dbReference type="RefSeq" id="WP_221572284.1">
    <property type="nucleotide sequence ID" value="NZ_JAIGNK010000001.1"/>
</dbReference>
<keyword evidence="1" id="KW-1133">Transmembrane helix</keyword>
<organism evidence="2 3">
    <name type="scientific">Qipengyuania polymorpha</name>
    <dbReference type="NCBI Taxonomy" id="2867234"/>
    <lineage>
        <taxon>Bacteria</taxon>
        <taxon>Pseudomonadati</taxon>
        <taxon>Pseudomonadota</taxon>
        <taxon>Alphaproteobacteria</taxon>
        <taxon>Sphingomonadales</taxon>
        <taxon>Erythrobacteraceae</taxon>
        <taxon>Qipengyuania</taxon>
    </lineage>
</organism>
<evidence type="ECO:0000313" key="3">
    <source>
        <dbReference type="Proteomes" id="UP000783253"/>
    </source>
</evidence>
<sequence length="88" mass="9045">MQCNRKTAIWASLAFGVALALYALDGPADYSPPTSRVVRGAGEIINGAIALFGETGAALCFVFLGVVMAAISALLCPTARQRGETGRG</sequence>
<keyword evidence="3" id="KW-1185">Reference proteome</keyword>
<gene>
    <name evidence="2" type="ORF">K3152_01235</name>
</gene>
<dbReference type="EMBL" id="JAIGNK010000001">
    <property type="protein sequence ID" value="MBX7456862.1"/>
    <property type="molecule type" value="Genomic_DNA"/>
</dbReference>
<reference evidence="2 3" key="1">
    <citation type="submission" date="2021-08" db="EMBL/GenBank/DDBJ databases">
        <title>Comparative Genomics Analysis of the Genus Qipengyuania Reveals Extensive Genetic Diversity and Metabolic Versatility, Including the Description of Fifteen Novel Species.</title>
        <authorList>
            <person name="Liu Y."/>
        </authorList>
    </citation>
    <scope>NUCLEOTIDE SEQUENCE [LARGE SCALE GENOMIC DNA]</scope>
    <source>
        <strain evidence="2 3">1NDH17</strain>
    </source>
</reference>
<feature type="transmembrane region" description="Helical" evidence="1">
    <location>
        <begin position="7"/>
        <end position="24"/>
    </location>
</feature>
<proteinExistence type="predicted"/>
<protein>
    <submittedName>
        <fullName evidence="2">Uncharacterized protein</fullName>
    </submittedName>
</protein>
<keyword evidence="1" id="KW-0812">Transmembrane</keyword>
<evidence type="ECO:0000256" key="1">
    <source>
        <dbReference type="SAM" id="Phobius"/>
    </source>
</evidence>